<feature type="region of interest" description="Disordered" evidence="1">
    <location>
        <begin position="226"/>
        <end position="245"/>
    </location>
</feature>
<feature type="region of interest" description="Disordered" evidence="1">
    <location>
        <begin position="251"/>
        <end position="331"/>
    </location>
</feature>
<keyword evidence="2" id="KW-0472">Membrane</keyword>
<feature type="transmembrane region" description="Helical" evidence="2">
    <location>
        <begin position="134"/>
        <end position="156"/>
    </location>
</feature>
<evidence type="ECO:0000313" key="4">
    <source>
        <dbReference type="Proteomes" id="UP000466442"/>
    </source>
</evidence>
<feature type="compositionally biased region" description="Low complexity" evidence="1">
    <location>
        <begin position="284"/>
        <end position="294"/>
    </location>
</feature>
<feature type="region of interest" description="Disordered" evidence="1">
    <location>
        <begin position="847"/>
        <end position="909"/>
    </location>
</feature>
<dbReference type="OrthoDB" id="7490880at2759"/>
<feature type="compositionally biased region" description="Basic and acidic residues" evidence="1">
    <location>
        <begin position="609"/>
        <end position="631"/>
    </location>
</feature>
<feature type="compositionally biased region" description="Acidic residues" evidence="1">
    <location>
        <begin position="27"/>
        <end position="40"/>
    </location>
</feature>
<feature type="compositionally biased region" description="Basic and acidic residues" evidence="1">
    <location>
        <begin position="41"/>
        <end position="50"/>
    </location>
</feature>
<accession>A0A8S9X3A5</accession>
<keyword evidence="2" id="KW-0812">Transmembrane</keyword>
<reference evidence="3" key="1">
    <citation type="journal article" date="2021" name="Mol. Ecol. Resour.">
        <title>Apolygus lucorum genome provides insights into omnivorousness and mesophyll feeding.</title>
        <authorList>
            <person name="Liu Y."/>
            <person name="Liu H."/>
            <person name="Wang H."/>
            <person name="Huang T."/>
            <person name="Liu B."/>
            <person name="Yang B."/>
            <person name="Yin L."/>
            <person name="Li B."/>
            <person name="Zhang Y."/>
            <person name="Zhang S."/>
            <person name="Jiang F."/>
            <person name="Zhang X."/>
            <person name="Ren Y."/>
            <person name="Wang B."/>
            <person name="Wang S."/>
            <person name="Lu Y."/>
            <person name="Wu K."/>
            <person name="Fan W."/>
            <person name="Wang G."/>
        </authorList>
    </citation>
    <scope>NUCLEOTIDE SEQUENCE</scope>
    <source>
        <strain evidence="3">12Hb</strain>
    </source>
</reference>
<name>A0A8S9X3A5_APOLU</name>
<evidence type="ECO:0000256" key="1">
    <source>
        <dbReference type="SAM" id="MobiDB-lite"/>
    </source>
</evidence>
<feature type="compositionally biased region" description="Basic and acidic residues" evidence="1">
    <location>
        <begin position="640"/>
        <end position="695"/>
    </location>
</feature>
<feature type="compositionally biased region" description="Acidic residues" evidence="1">
    <location>
        <begin position="862"/>
        <end position="880"/>
    </location>
</feature>
<sequence>MSKSKTGDDVDLMEGWSYVRYKDDVGSDADSVEVISDDSDRDTCNEGKEAGDDDPQADIADSTMAEIADSTTKESTTSTSEEMEDDGGDLGADLLRLDPLGDFVQRWSDRLHGFLLTPRYVPNDRASQELKLHYVIFASTLLALICSLLASSYLLFNKIQGFPEKRDDSASMQVLQELEQAISKLQTVLHVENEQHVKDVLSRIPPDYLSVDKIISNDRINRRKTLRRSQALPTMKEENHDFGVITSIETNEITSNGHNEDVKENEAPQDRKPTVMNLGTDQAKTNPPTGNKPKPFIDLPLNPDSSVDDLQNPSKDETHNPDIPPPSLELKPQHEKNYFETQDHSQKDSKLSDSDDTAVLLDVRKDLLSIQNQLYSQIMNSLFEYKIDLYKNLMRAGLDSTCNVDHSSKKSNHKKFMMIRNLQNMIAKSSESNFESWYKFYSYSVSPQFRTIVSKLDSITKKNKEKPTKEPLRARVSLHLKQPVLDKEKLQGSVTSDDFFVRSTVPFGGSDYQIVHSRVADGFDWKNLNKRIRDMKKARNEVKEGLGQKFNAEDKEEKAQSSTMPSSGGQNYNTNKESHLFESDKVPNLDEVAEHKVFEKVSSIFPEESLNKDGRKKSSVENIDEKPEQLRHKQGKSTKKHDSTCEEERVKNQGNKKTFEKHNDGKKGRNPGDKEKEKVKPEQRDRMNGGHKEHFGKEYCPGGKCDKKSGKDYYFHEGKPRKKTFLNNMTKYVKKAASGLWTTVRGGFKKVKNYGSYIKDWHTREDKGKGNYEEWRKEFVKEMKDVIKVLGVNPAINGLYEFPKSVTRFFGDGLGKLMNSVEWDEEVDLEGASKGPDGVKLEECNTADGEEKMGSHGTCSPDDSEDVTMDDSDSEGEEEVDRASWYTEAARHRAKSRGDNYPGEVRRSSDPSWFLGLGRHRSYLRRRGIHLDDDGSWFISSARHRAKMRLRHTDPKHFAQASSKR</sequence>
<comment type="caution">
    <text evidence="3">The sequence shown here is derived from an EMBL/GenBank/DDBJ whole genome shotgun (WGS) entry which is preliminary data.</text>
</comment>
<feature type="compositionally biased region" description="Basic and acidic residues" evidence="1">
    <location>
        <begin position="543"/>
        <end position="559"/>
    </location>
</feature>
<gene>
    <name evidence="3" type="ORF">GE061_001764</name>
</gene>
<dbReference type="AlphaFoldDB" id="A0A8S9X3A5"/>
<dbReference type="EMBL" id="WIXP02000010">
    <property type="protein sequence ID" value="KAF6203433.1"/>
    <property type="molecule type" value="Genomic_DNA"/>
</dbReference>
<feature type="compositionally biased region" description="Polar residues" evidence="1">
    <location>
        <begin position="560"/>
        <end position="575"/>
    </location>
</feature>
<feature type="region of interest" description="Disordered" evidence="1">
    <location>
        <begin position="609"/>
        <end position="695"/>
    </location>
</feature>
<keyword evidence="4" id="KW-1185">Reference proteome</keyword>
<proteinExistence type="predicted"/>
<feature type="compositionally biased region" description="Polar residues" evidence="1">
    <location>
        <begin position="303"/>
        <end position="313"/>
    </location>
</feature>
<organism evidence="3 4">
    <name type="scientific">Apolygus lucorum</name>
    <name type="common">Small green plant bug</name>
    <name type="synonym">Lygocoris lucorum</name>
    <dbReference type="NCBI Taxonomy" id="248454"/>
    <lineage>
        <taxon>Eukaryota</taxon>
        <taxon>Metazoa</taxon>
        <taxon>Ecdysozoa</taxon>
        <taxon>Arthropoda</taxon>
        <taxon>Hexapoda</taxon>
        <taxon>Insecta</taxon>
        <taxon>Pterygota</taxon>
        <taxon>Neoptera</taxon>
        <taxon>Paraneoptera</taxon>
        <taxon>Hemiptera</taxon>
        <taxon>Heteroptera</taxon>
        <taxon>Panheteroptera</taxon>
        <taxon>Cimicomorpha</taxon>
        <taxon>Miridae</taxon>
        <taxon>Mirini</taxon>
        <taxon>Apolygus</taxon>
    </lineage>
</organism>
<protein>
    <submittedName>
        <fullName evidence="3">Uncharacterized protein</fullName>
    </submittedName>
</protein>
<feature type="region of interest" description="Disordered" evidence="1">
    <location>
        <begin position="543"/>
        <end position="576"/>
    </location>
</feature>
<evidence type="ECO:0000256" key="2">
    <source>
        <dbReference type="SAM" id="Phobius"/>
    </source>
</evidence>
<keyword evidence="2" id="KW-1133">Transmembrane helix</keyword>
<dbReference type="Proteomes" id="UP000466442">
    <property type="component" value="Unassembled WGS sequence"/>
</dbReference>
<feature type="compositionally biased region" description="Basic and acidic residues" evidence="1">
    <location>
        <begin position="258"/>
        <end position="273"/>
    </location>
</feature>
<feature type="region of interest" description="Disordered" evidence="1">
    <location>
        <begin position="27"/>
        <end position="91"/>
    </location>
</feature>
<evidence type="ECO:0000313" key="3">
    <source>
        <dbReference type="EMBL" id="KAF6203433.1"/>
    </source>
</evidence>